<organism evidence="1 2">
    <name type="scientific">Racocetra persica</name>
    <dbReference type="NCBI Taxonomy" id="160502"/>
    <lineage>
        <taxon>Eukaryota</taxon>
        <taxon>Fungi</taxon>
        <taxon>Fungi incertae sedis</taxon>
        <taxon>Mucoromycota</taxon>
        <taxon>Glomeromycotina</taxon>
        <taxon>Glomeromycetes</taxon>
        <taxon>Diversisporales</taxon>
        <taxon>Gigasporaceae</taxon>
        <taxon>Racocetra</taxon>
    </lineage>
</organism>
<comment type="caution">
    <text evidence="1">The sequence shown here is derived from an EMBL/GenBank/DDBJ whole genome shotgun (WGS) entry which is preliminary data.</text>
</comment>
<feature type="non-terminal residue" evidence="1">
    <location>
        <position position="40"/>
    </location>
</feature>
<proteinExistence type="predicted"/>
<dbReference type="EMBL" id="CAJVQC010028377">
    <property type="protein sequence ID" value="CAG8739433.1"/>
    <property type="molecule type" value="Genomic_DNA"/>
</dbReference>
<evidence type="ECO:0000313" key="2">
    <source>
        <dbReference type="Proteomes" id="UP000789920"/>
    </source>
</evidence>
<gene>
    <name evidence="1" type="ORF">RPERSI_LOCUS12997</name>
</gene>
<keyword evidence="2" id="KW-1185">Reference proteome</keyword>
<evidence type="ECO:0000313" key="1">
    <source>
        <dbReference type="EMBL" id="CAG8739433.1"/>
    </source>
</evidence>
<sequence length="40" mass="4449">MVTEDGQKNMNPIDTLKNINKEVDLAMAQKSASPDKCKEI</sequence>
<accession>A0ACA9QCB8</accession>
<name>A0ACA9QCB8_9GLOM</name>
<protein>
    <submittedName>
        <fullName evidence="1">10496_t:CDS:1</fullName>
    </submittedName>
</protein>
<reference evidence="1" key="1">
    <citation type="submission" date="2021-06" db="EMBL/GenBank/DDBJ databases">
        <authorList>
            <person name="Kallberg Y."/>
            <person name="Tangrot J."/>
            <person name="Rosling A."/>
        </authorList>
    </citation>
    <scope>NUCLEOTIDE SEQUENCE</scope>
    <source>
        <strain evidence="1">MA461A</strain>
    </source>
</reference>
<dbReference type="Proteomes" id="UP000789920">
    <property type="component" value="Unassembled WGS sequence"/>
</dbReference>